<evidence type="ECO:0000256" key="1">
    <source>
        <dbReference type="SAM" id="Coils"/>
    </source>
</evidence>
<sequence>MYAEVRGLAQAVGRIEHKLDGLIEENRDIRTDMQDHETRLRALERGRWPLPSLAALVSVAALVVALLQMNS</sequence>
<organism evidence="3 4">
    <name type="scientific">Streptomyces chumphonensis</name>
    <dbReference type="NCBI Taxonomy" id="1214925"/>
    <lineage>
        <taxon>Bacteria</taxon>
        <taxon>Bacillati</taxon>
        <taxon>Actinomycetota</taxon>
        <taxon>Actinomycetes</taxon>
        <taxon>Kitasatosporales</taxon>
        <taxon>Streptomycetaceae</taxon>
        <taxon>Streptomyces</taxon>
    </lineage>
</organism>
<keyword evidence="2" id="KW-1133">Transmembrane helix</keyword>
<dbReference type="AlphaFoldDB" id="A0A927EYD0"/>
<keyword evidence="2" id="KW-0812">Transmembrane</keyword>
<keyword evidence="4" id="KW-1185">Reference proteome</keyword>
<dbReference type="EMBL" id="JACXYU010000004">
    <property type="protein sequence ID" value="MBD3931916.1"/>
    <property type="molecule type" value="Genomic_DNA"/>
</dbReference>
<comment type="caution">
    <text evidence="3">The sequence shown here is derived from an EMBL/GenBank/DDBJ whole genome shotgun (WGS) entry which is preliminary data.</text>
</comment>
<evidence type="ECO:0000256" key="2">
    <source>
        <dbReference type="SAM" id="Phobius"/>
    </source>
</evidence>
<keyword evidence="1" id="KW-0175">Coiled coil</keyword>
<accession>A0A927EYD0</accession>
<gene>
    <name evidence="3" type="ORF">IF129_10150</name>
</gene>
<reference evidence="3" key="1">
    <citation type="submission" date="2020-09" db="EMBL/GenBank/DDBJ databases">
        <title>Secondary metabolite and genome analysis of marine Streptomyces chumphonensis KK1-2T.</title>
        <authorList>
            <person name="Phongsopitanun W."/>
            <person name="Kanchanasin P."/>
            <person name="Pittayakhajonwut P."/>
            <person name="Suwanborirux K."/>
            <person name="Tanasupawat S."/>
        </authorList>
    </citation>
    <scope>NUCLEOTIDE SEQUENCE</scope>
    <source>
        <strain evidence="3">KK1-2</strain>
    </source>
</reference>
<feature type="coiled-coil region" evidence="1">
    <location>
        <begin position="19"/>
        <end position="46"/>
    </location>
</feature>
<name>A0A927EYD0_9ACTN</name>
<proteinExistence type="predicted"/>
<feature type="transmembrane region" description="Helical" evidence="2">
    <location>
        <begin position="48"/>
        <end position="67"/>
    </location>
</feature>
<evidence type="ECO:0000313" key="4">
    <source>
        <dbReference type="Proteomes" id="UP000632289"/>
    </source>
</evidence>
<keyword evidence="2" id="KW-0472">Membrane</keyword>
<dbReference type="Proteomes" id="UP000632289">
    <property type="component" value="Unassembled WGS sequence"/>
</dbReference>
<evidence type="ECO:0000313" key="3">
    <source>
        <dbReference type="EMBL" id="MBD3931916.1"/>
    </source>
</evidence>
<protein>
    <submittedName>
        <fullName evidence="3">Uncharacterized protein</fullName>
    </submittedName>
</protein>